<feature type="compositionally biased region" description="Basic and acidic residues" evidence="6">
    <location>
        <begin position="76"/>
        <end position="86"/>
    </location>
</feature>
<accession>A0A4D9FCN9</accession>
<dbReference type="GO" id="GO:0030866">
    <property type="term" value="P:cortical actin cytoskeleton organization"/>
    <property type="evidence" value="ECO:0007669"/>
    <property type="project" value="TreeGrafter"/>
</dbReference>
<feature type="coiled-coil region" evidence="5">
    <location>
        <begin position="519"/>
        <end position="578"/>
    </location>
</feature>
<evidence type="ECO:0000256" key="5">
    <source>
        <dbReference type="SAM" id="Coils"/>
    </source>
</evidence>
<feature type="compositionally biased region" description="Basic and acidic residues" evidence="6">
    <location>
        <begin position="440"/>
        <end position="461"/>
    </location>
</feature>
<dbReference type="Pfam" id="PF02181">
    <property type="entry name" value="FH2"/>
    <property type="match status" value="1"/>
</dbReference>
<keyword evidence="4" id="KW-0539">Nucleus</keyword>
<feature type="compositionally biased region" description="Pro residues" evidence="6">
    <location>
        <begin position="665"/>
        <end position="674"/>
    </location>
</feature>
<keyword evidence="9" id="KW-1185">Reference proteome</keyword>
<evidence type="ECO:0000313" key="8">
    <source>
        <dbReference type="EMBL" id="TFK15204.1"/>
    </source>
</evidence>
<keyword evidence="3 5" id="KW-0175">Coiled coil</keyword>
<evidence type="ECO:0000256" key="4">
    <source>
        <dbReference type="ARBA" id="ARBA00023242"/>
    </source>
</evidence>
<evidence type="ECO:0000259" key="7">
    <source>
        <dbReference type="PROSITE" id="PS51444"/>
    </source>
</evidence>
<dbReference type="InterPro" id="IPR001265">
    <property type="entry name" value="Formin_Cappuccino_subfam"/>
</dbReference>
<dbReference type="PRINTS" id="PR00828">
    <property type="entry name" value="FORMIN"/>
</dbReference>
<protein>
    <submittedName>
        <fullName evidence="8">Amyloid beta A4 protein-binding family B member 2</fullName>
    </submittedName>
</protein>
<feature type="region of interest" description="Disordered" evidence="6">
    <location>
        <begin position="62"/>
        <end position="293"/>
    </location>
</feature>
<feature type="compositionally biased region" description="Acidic residues" evidence="6">
    <location>
        <begin position="158"/>
        <end position="169"/>
    </location>
</feature>
<dbReference type="InterPro" id="IPR015425">
    <property type="entry name" value="FH2_Formin"/>
</dbReference>
<dbReference type="SMART" id="SM00498">
    <property type="entry name" value="FH2"/>
    <property type="match status" value="1"/>
</dbReference>
<dbReference type="PANTHER" id="PTHR45920">
    <property type="entry name" value="FORMIN HOMOLOGY 2 DOMAIN CONTAINING, ISOFORM I"/>
    <property type="match status" value="1"/>
</dbReference>
<feature type="compositionally biased region" description="Low complexity" evidence="6">
    <location>
        <begin position="270"/>
        <end position="281"/>
    </location>
</feature>
<dbReference type="EMBL" id="QXTE01000006">
    <property type="protein sequence ID" value="TFK15204.1"/>
    <property type="molecule type" value="Genomic_DNA"/>
</dbReference>
<dbReference type="GO" id="GO:0005884">
    <property type="term" value="C:actin filament"/>
    <property type="evidence" value="ECO:0007669"/>
    <property type="project" value="InterPro"/>
</dbReference>
<feature type="compositionally biased region" description="Low complexity" evidence="6">
    <location>
        <begin position="690"/>
        <end position="714"/>
    </location>
</feature>
<feature type="compositionally biased region" description="Basic and acidic residues" evidence="6">
    <location>
        <begin position="391"/>
        <end position="400"/>
    </location>
</feature>
<evidence type="ECO:0000256" key="3">
    <source>
        <dbReference type="ARBA" id="ARBA00023054"/>
    </source>
</evidence>
<dbReference type="InterPro" id="IPR042201">
    <property type="entry name" value="FH2_Formin_sf"/>
</dbReference>
<dbReference type="GO" id="GO:0005634">
    <property type="term" value="C:nucleus"/>
    <property type="evidence" value="ECO:0007669"/>
    <property type="project" value="UniProtKB-SubCell"/>
</dbReference>
<dbReference type="GO" id="GO:0045010">
    <property type="term" value="P:actin nucleation"/>
    <property type="evidence" value="ECO:0007669"/>
    <property type="project" value="InterPro"/>
</dbReference>
<evidence type="ECO:0000256" key="1">
    <source>
        <dbReference type="ARBA" id="ARBA00004123"/>
    </source>
</evidence>
<feature type="region of interest" description="Disordered" evidence="6">
    <location>
        <begin position="687"/>
        <end position="783"/>
    </location>
</feature>
<dbReference type="OrthoDB" id="427644at2759"/>
<dbReference type="SUPFAM" id="SSF101447">
    <property type="entry name" value="Formin homology 2 domain (FH2 domain)"/>
    <property type="match status" value="1"/>
</dbReference>
<name>A0A4D9FCN9_9SAUR</name>
<feature type="compositionally biased region" description="Acidic residues" evidence="6">
    <location>
        <begin position="377"/>
        <end position="390"/>
    </location>
</feature>
<reference evidence="8 9" key="2">
    <citation type="submission" date="2019-04" db="EMBL/GenBank/DDBJ databases">
        <title>The genome sequence of big-headed turtle.</title>
        <authorList>
            <person name="Gong S."/>
        </authorList>
    </citation>
    <scope>NUCLEOTIDE SEQUENCE [LARGE SCALE GENOMIC DNA]</scope>
    <source>
        <strain evidence="8">DO16091913</strain>
        <tissue evidence="8">Muscle</tissue>
    </source>
</reference>
<dbReference type="FunFam" id="1.20.58.2220:FF:000005">
    <property type="entry name" value="Formin 1"/>
    <property type="match status" value="1"/>
</dbReference>
<dbReference type="GO" id="GO:0051015">
    <property type="term" value="F:actin filament binding"/>
    <property type="evidence" value="ECO:0007669"/>
    <property type="project" value="TreeGrafter"/>
</dbReference>
<dbReference type="STRING" id="55544.A0A4D9FCN9"/>
<comment type="subcellular location">
    <subcellularLocation>
        <location evidence="1">Nucleus</location>
    </subcellularLocation>
</comment>
<comment type="similarity">
    <text evidence="2">Belongs to the formin homology family. Cappuccino subfamily.</text>
</comment>
<reference evidence="8 9" key="1">
    <citation type="submission" date="2019-04" db="EMBL/GenBank/DDBJ databases">
        <title>Draft genome of the big-headed turtle Platysternon megacephalum.</title>
        <authorList>
            <person name="Gong S."/>
        </authorList>
    </citation>
    <scope>NUCLEOTIDE SEQUENCE [LARGE SCALE GENOMIC DNA]</scope>
    <source>
        <strain evidence="8">DO16091913</strain>
        <tissue evidence="8">Muscle</tissue>
    </source>
</reference>
<dbReference type="GO" id="GO:0005737">
    <property type="term" value="C:cytoplasm"/>
    <property type="evidence" value="ECO:0007669"/>
    <property type="project" value="UniProtKB-ARBA"/>
</dbReference>
<evidence type="ECO:0000256" key="6">
    <source>
        <dbReference type="SAM" id="MobiDB-lite"/>
    </source>
</evidence>
<feature type="compositionally biased region" description="Pro residues" evidence="6">
    <location>
        <begin position="715"/>
        <end position="759"/>
    </location>
</feature>
<feature type="domain" description="FH2" evidence="7">
    <location>
        <begin position="773"/>
        <end position="1189"/>
    </location>
</feature>
<dbReference type="GO" id="GO:0008017">
    <property type="term" value="F:microtubule binding"/>
    <property type="evidence" value="ECO:0007669"/>
    <property type="project" value="InterPro"/>
</dbReference>
<dbReference type="Gene3D" id="1.20.58.2220">
    <property type="entry name" value="Formin, FH2 domain"/>
    <property type="match status" value="1"/>
</dbReference>
<dbReference type="PROSITE" id="PS51444">
    <property type="entry name" value="FH2"/>
    <property type="match status" value="1"/>
</dbReference>
<feature type="compositionally biased region" description="Polar residues" evidence="6">
    <location>
        <begin position="218"/>
        <end position="228"/>
    </location>
</feature>
<dbReference type="AlphaFoldDB" id="A0A4D9FCN9"/>
<dbReference type="Proteomes" id="UP000297703">
    <property type="component" value="Unassembled WGS sequence"/>
</dbReference>
<feature type="region of interest" description="Disordered" evidence="6">
    <location>
        <begin position="660"/>
        <end position="679"/>
    </location>
</feature>
<comment type="caution">
    <text evidence="8">The sequence shown here is derived from an EMBL/GenBank/DDBJ whole genome shotgun (WGS) entry which is preliminary data.</text>
</comment>
<gene>
    <name evidence="8" type="ORF">DR999_PMT01499</name>
</gene>
<feature type="compositionally biased region" description="Polar residues" evidence="6">
    <location>
        <begin position="354"/>
        <end position="364"/>
    </location>
</feature>
<proteinExistence type="inferred from homology"/>
<evidence type="ECO:0000256" key="2">
    <source>
        <dbReference type="ARBA" id="ARBA00005271"/>
    </source>
</evidence>
<organism evidence="8 9">
    <name type="scientific">Platysternon megacephalum</name>
    <name type="common">big-headed turtle</name>
    <dbReference type="NCBI Taxonomy" id="55544"/>
    <lineage>
        <taxon>Eukaryota</taxon>
        <taxon>Metazoa</taxon>
        <taxon>Chordata</taxon>
        <taxon>Craniata</taxon>
        <taxon>Vertebrata</taxon>
        <taxon>Euteleostomi</taxon>
        <taxon>Archelosauria</taxon>
        <taxon>Testudinata</taxon>
        <taxon>Testudines</taxon>
        <taxon>Cryptodira</taxon>
        <taxon>Durocryptodira</taxon>
        <taxon>Testudinoidea</taxon>
        <taxon>Platysternidae</taxon>
        <taxon>Platysternon</taxon>
    </lineage>
</organism>
<feature type="coiled-coil region" evidence="5">
    <location>
        <begin position="1064"/>
        <end position="1091"/>
    </location>
</feature>
<sequence>MEANNTSPGSSELLDLGHATETEHRQPFFTAFSMKALFGFTTKLEPATSKKEAVLKAFRTFDADTNTQAANQDKGGGGHDDPEVHHVLPKIQQADPEAGSQADPEAGSQADLNMELAEQNEPSLPPLESVQPPLSECDRDDKDAIFVQSTLAYTTSDTESDNESTDLDSDGDKTNKSVLNIVALSAESLENNNQAKEELESEEYSESNATVERDETESTSPISQQLPTELNGDLECSSAREDKMLTDEHCIGPPSLGENPQEPMSGEEQGSSANGSNNTSSPRSAIGKKTSQLPAFFSGLRVRKKGLAAEDGETITEIKPRDSDLALLKLKQPVKKSNITSDVLTKKKPAEPKTSPTFLEQLSQLFVPKNEDKAEDSGEETSETETSDEGQESKATDRTETLSPAEETKPSPPESALDAFKALFTRPPKKEMTVDTSELEAIKRKMRNEKESLKAVFERSKSKSGNGASDLKSPDLNPSEQDDKTPGKLQAVWPPPEINDGKEKVGLKYTEAEYHAAILQLKRENKEEVENLKSQFELQIFHIRGEHAVSNTKLEETIANLKNELENKLNRRNEEAKDVCVSTEDDNPPKTYRNVYIQTDRETFIKPSKEENIPVKNNQMVPKKLNISSLNNSISAPNDNKEPCHCTQISESLASCEQKPMLVSLPPPPPPPLPELSLPALVPPPPPLLPDLASTPLTSQFGSGPLPLPSGCGNLPPPPLPPPPPPPLPGFGPPGPPPLPGSGPPLPGNGPPPPPPPPGFFFNSTLSSNQGPRKPAIEPNSPMKPLYWTRIQIKDSSKTSIPTLWDSLEEPDIVDTSEFEYLFSKDAVQEKRKRLSESYEKKTKAKKIIKLLDGKRSQTVGILISSLHLEMRDIQQATLNVNDSIVDLETLEALYENRAQKDELEKIKQYYETSKEEELKLLDKPEQFLYELSQIPNFAERAQCIIFQSVFSEGITSVHRKVDVITRASKDLLDMKSVKEILGLILAFGNYMNGGNRTRGQADGFGLEILPKLKDVKSRDNGINLVDYVVIYYLRHFDKDAGTDKSIFPLPEPQDFFQASQVKFEDLVKDLRKLKRDLEACEKQMRVVCKESSEQHLQPFKDKLEEFFQKAKEEHKTEESCLENAQKSFEETVGYFGIKPKSGEKEITPNYVFTVWYEFCSDFKTIWKQENKNISKERLKEAQKFVSKLTEEKKVETKKINPMASLKEKLRQKEASVTTN</sequence>
<feature type="region of interest" description="Disordered" evidence="6">
    <location>
        <begin position="306"/>
        <end position="503"/>
    </location>
</feature>
<feature type="compositionally biased region" description="Basic and acidic residues" evidence="6">
    <location>
        <begin position="238"/>
        <end position="250"/>
    </location>
</feature>
<dbReference type="PANTHER" id="PTHR45920:SF7">
    <property type="entry name" value="FORMIN-G"/>
    <property type="match status" value="1"/>
</dbReference>
<evidence type="ECO:0000313" key="9">
    <source>
        <dbReference type="Proteomes" id="UP000297703"/>
    </source>
</evidence>